<dbReference type="RefSeq" id="XP_033672057.1">
    <property type="nucleotide sequence ID" value="XM_033811588.1"/>
</dbReference>
<gene>
    <name evidence="2" type="ORF">M409DRAFT_50646</name>
</gene>
<sequence length="127" mass="14026">MSSPTKQSEEVIDRSGPELDEEEIGKSCSIPPHFTTNRRADGYIISTPVKSTNKAKLPTTRKPKKSTKTVNEACLLTPSSLASPAKTKHDGMETPKKQVGVFGHDARQWTIQGDHTPPRASWRSQKE</sequence>
<organism evidence="2 3">
    <name type="scientific">Zasmidium cellare ATCC 36951</name>
    <dbReference type="NCBI Taxonomy" id="1080233"/>
    <lineage>
        <taxon>Eukaryota</taxon>
        <taxon>Fungi</taxon>
        <taxon>Dikarya</taxon>
        <taxon>Ascomycota</taxon>
        <taxon>Pezizomycotina</taxon>
        <taxon>Dothideomycetes</taxon>
        <taxon>Dothideomycetidae</taxon>
        <taxon>Mycosphaerellales</taxon>
        <taxon>Mycosphaerellaceae</taxon>
        <taxon>Zasmidium</taxon>
    </lineage>
</organism>
<evidence type="ECO:0000256" key="1">
    <source>
        <dbReference type="SAM" id="MobiDB-lite"/>
    </source>
</evidence>
<proteinExistence type="predicted"/>
<name>A0A6A6CYB4_ZASCE</name>
<accession>A0A6A6CYB4</accession>
<dbReference type="GeneID" id="54564860"/>
<feature type="compositionally biased region" description="Basic and acidic residues" evidence="1">
    <location>
        <begin position="87"/>
        <end position="96"/>
    </location>
</feature>
<dbReference type="Proteomes" id="UP000799537">
    <property type="component" value="Unassembled WGS sequence"/>
</dbReference>
<evidence type="ECO:0000313" key="2">
    <source>
        <dbReference type="EMBL" id="KAF2171168.1"/>
    </source>
</evidence>
<feature type="compositionally biased region" description="Basic and acidic residues" evidence="1">
    <location>
        <begin position="7"/>
        <end position="17"/>
    </location>
</feature>
<reference evidence="2" key="1">
    <citation type="journal article" date="2020" name="Stud. Mycol.">
        <title>101 Dothideomycetes genomes: a test case for predicting lifestyles and emergence of pathogens.</title>
        <authorList>
            <person name="Haridas S."/>
            <person name="Albert R."/>
            <person name="Binder M."/>
            <person name="Bloem J."/>
            <person name="Labutti K."/>
            <person name="Salamov A."/>
            <person name="Andreopoulos B."/>
            <person name="Baker S."/>
            <person name="Barry K."/>
            <person name="Bills G."/>
            <person name="Bluhm B."/>
            <person name="Cannon C."/>
            <person name="Castanera R."/>
            <person name="Culley D."/>
            <person name="Daum C."/>
            <person name="Ezra D."/>
            <person name="Gonzalez J."/>
            <person name="Henrissat B."/>
            <person name="Kuo A."/>
            <person name="Liang C."/>
            <person name="Lipzen A."/>
            <person name="Lutzoni F."/>
            <person name="Magnuson J."/>
            <person name="Mondo S."/>
            <person name="Nolan M."/>
            <person name="Ohm R."/>
            <person name="Pangilinan J."/>
            <person name="Park H.-J."/>
            <person name="Ramirez L."/>
            <person name="Alfaro M."/>
            <person name="Sun H."/>
            <person name="Tritt A."/>
            <person name="Yoshinaga Y."/>
            <person name="Zwiers L.-H."/>
            <person name="Turgeon B."/>
            <person name="Goodwin S."/>
            <person name="Spatafora J."/>
            <person name="Crous P."/>
            <person name="Grigoriev I."/>
        </authorList>
    </citation>
    <scope>NUCLEOTIDE SEQUENCE</scope>
    <source>
        <strain evidence="2">ATCC 36951</strain>
    </source>
</reference>
<dbReference type="AlphaFoldDB" id="A0A6A6CYB4"/>
<dbReference type="EMBL" id="ML993583">
    <property type="protein sequence ID" value="KAF2171168.1"/>
    <property type="molecule type" value="Genomic_DNA"/>
</dbReference>
<feature type="region of interest" description="Disordered" evidence="1">
    <location>
        <begin position="1"/>
        <end position="127"/>
    </location>
</feature>
<protein>
    <submittedName>
        <fullName evidence="2">Uncharacterized protein</fullName>
    </submittedName>
</protein>
<evidence type="ECO:0000313" key="3">
    <source>
        <dbReference type="Proteomes" id="UP000799537"/>
    </source>
</evidence>
<keyword evidence="3" id="KW-1185">Reference proteome</keyword>